<dbReference type="EMBL" id="VMGI01000065">
    <property type="protein sequence ID" value="TSC92394.1"/>
    <property type="molecule type" value="Genomic_DNA"/>
</dbReference>
<gene>
    <name evidence="2" type="ORF">CEN91_465</name>
</gene>
<reference evidence="2 3" key="1">
    <citation type="submission" date="2017-07" db="EMBL/GenBank/DDBJ databases">
        <title>Mechanisms for carbon and nitrogen cycling indicate functional differentiation within the Candidate Phyla Radiation.</title>
        <authorList>
            <person name="Danczak R.E."/>
            <person name="Johnston M.D."/>
            <person name="Kenah C."/>
            <person name="Slattery M."/>
            <person name="Wrighton K.C."/>
            <person name="Wilkins M.J."/>
        </authorList>
    </citation>
    <scope>NUCLEOTIDE SEQUENCE [LARGE SCALE GENOMIC DNA]</scope>
    <source>
        <strain evidence="2">Licking1014_85</strain>
    </source>
</reference>
<evidence type="ECO:0000313" key="2">
    <source>
        <dbReference type="EMBL" id="TSC92394.1"/>
    </source>
</evidence>
<dbReference type="Gene3D" id="3.30.420.10">
    <property type="entry name" value="Ribonuclease H-like superfamily/Ribonuclease H"/>
    <property type="match status" value="1"/>
</dbReference>
<organism evidence="2 3">
    <name type="scientific">Candidatus Berkelbacteria bacterium Licking1014_85</name>
    <dbReference type="NCBI Taxonomy" id="2017148"/>
    <lineage>
        <taxon>Bacteria</taxon>
        <taxon>Candidatus Berkelbacteria</taxon>
    </lineage>
</organism>
<evidence type="ECO:0000256" key="1">
    <source>
        <dbReference type="SAM" id="Coils"/>
    </source>
</evidence>
<dbReference type="AlphaFoldDB" id="A0A554LHP8"/>
<comment type="caution">
    <text evidence="2">The sequence shown here is derived from an EMBL/GenBank/DDBJ whole genome shotgun (WGS) entry which is preliminary data.</text>
</comment>
<sequence>MDMYSTKQYLQTIQAEYLKANKKHKTQLLNEAIRITNMNRKYLIRRLSAKTRWNKIIKRNKHKTYTADLIYPLVQIWDIFGNPCGQRLVDNINRELKRLMKFDEITISNNHAELLQAMSSSTIDRLLKHEKNTRMMNHKYKNKNNQLLYSQIPVKLSDEWDRTKVGQIQVDGVEHCGSSVNGTYVNTISATDIGSLWWEGEAIMNKGQRATLNALKTMRKRSPFKWTEIHPDNGTSFINYFIYDYARMTKLEFSRSRAYKKNDNCFVEQQNSSHVRSIVGHNRFDTFREQTILNDLYQNDLRLYKNFFQPIMRLKDKSRDKGHIRRKYHQAKTPYQWLLDNDNIDDRTKGTLKETYIGLNPAQLKRNIDDKLKLLNETYQTKQQNNEKEVENNNKNNNATVTFSFDRTTRLRLPSYVI</sequence>
<accession>A0A554LHP8</accession>
<keyword evidence="1" id="KW-0175">Coiled coil</keyword>
<proteinExistence type="predicted"/>
<dbReference type="InterPro" id="IPR012337">
    <property type="entry name" value="RNaseH-like_sf"/>
</dbReference>
<name>A0A554LHP8_9BACT</name>
<protein>
    <recommendedName>
        <fullName evidence="4">Integrase catalytic domain-containing protein</fullName>
    </recommendedName>
</protein>
<dbReference type="GO" id="GO:0003676">
    <property type="term" value="F:nucleic acid binding"/>
    <property type="evidence" value="ECO:0007669"/>
    <property type="project" value="InterPro"/>
</dbReference>
<evidence type="ECO:0000313" key="3">
    <source>
        <dbReference type="Proteomes" id="UP000315589"/>
    </source>
</evidence>
<dbReference type="InterPro" id="IPR036397">
    <property type="entry name" value="RNaseH_sf"/>
</dbReference>
<feature type="coiled-coil region" evidence="1">
    <location>
        <begin position="365"/>
        <end position="392"/>
    </location>
</feature>
<dbReference type="SUPFAM" id="SSF53098">
    <property type="entry name" value="Ribonuclease H-like"/>
    <property type="match status" value="1"/>
</dbReference>
<dbReference type="Proteomes" id="UP000315589">
    <property type="component" value="Unassembled WGS sequence"/>
</dbReference>
<evidence type="ECO:0008006" key="4">
    <source>
        <dbReference type="Google" id="ProtNLM"/>
    </source>
</evidence>